<reference evidence="2" key="1">
    <citation type="submission" date="2019-06" db="EMBL/GenBank/DDBJ databases">
        <authorList>
            <person name="Zheng W."/>
        </authorList>
    </citation>
    <scope>NUCLEOTIDE SEQUENCE</scope>
    <source>
        <strain evidence="2">QDHG01</strain>
    </source>
</reference>
<name>A0A8J8NXA7_HALGN</name>
<feature type="coiled-coil region" evidence="1">
    <location>
        <begin position="6"/>
        <end position="40"/>
    </location>
</feature>
<dbReference type="Proteomes" id="UP000785679">
    <property type="component" value="Unassembled WGS sequence"/>
</dbReference>
<gene>
    <name evidence="2" type="ORF">FGO68_gene12455</name>
</gene>
<dbReference type="CDD" id="cd00167">
    <property type="entry name" value="SANT"/>
    <property type="match status" value="1"/>
</dbReference>
<accession>A0A8J8NXA7</accession>
<dbReference type="InterPro" id="IPR009057">
    <property type="entry name" value="Homeodomain-like_sf"/>
</dbReference>
<organism evidence="2 3">
    <name type="scientific">Halteria grandinella</name>
    <dbReference type="NCBI Taxonomy" id="5974"/>
    <lineage>
        <taxon>Eukaryota</taxon>
        <taxon>Sar</taxon>
        <taxon>Alveolata</taxon>
        <taxon>Ciliophora</taxon>
        <taxon>Intramacronucleata</taxon>
        <taxon>Spirotrichea</taxon>
        <taxon>Stichotrichia</taxon>
        <taxon>Sporadotrichida</taxon>
        <taxon>Halteriidae</taxon>
        <taxon>Halteria</taxon>
    </lineage>
</organism>
<evidence type="ECO:0000256" key="1">
    <source>
        <dbReference type="SAM" id="Coils"/>
    </source>
</evidence>
<protein>
    <submittedName>
        <fullName evidence="2">Uncharacterized protein</fullName>
    </submittedName>
</protein>
<sequence>MIRDFNVQVKQRLERQYEKIKSKETRVHKLQCDIAESEHQNALKPASQENEKVSPDNPIINTGLLLEQLPGNQISNLDGFTSEEDELIIEFAAWYTGINKWGVLQIFIKNKSVDQILNRWLKLTEKQVFSKKLVQFEPYEKNIVNNILRLHGLLSISHIAKHLPKRSMQEVKLYLIENGFSFPGNITNWHIQNDEMLKACFNRYGGNLSEYYNRMRHINPLLIRHRLFSVLLKDLISPEMFDEPNYFGYVKNMQNADAFYAPKHEQQVDDLVNGYYGVNSNKQNRVSADDFTITKSLELEQESEVQIVVDFPLSQPVTKPPPIEKLPLPIQIEQSVSSKSITIDLCDENDDDVDKNALWSQSSKSSAGEAKQYKYQSWDDMWLNQ</sequence>
<keyword evidence="3" id="KW-1185">Reference proteome</keyword>
<dbReference type="InterPro" id="IPR001005">
    <property type="entry name" value="SANT/Myb"/>
</dbReference>
<dbReference type="AlphaFoldDB" id="A0A8J8NXA7"/>
<comment type="caution">
    <text evidence="2">The sequence shown here is derived from an EMBL/GenBank/DDBJ whole genome shotgun (WGS) entry which is preliminary data.</text>
</comment>
<keyword evidence="1" id="KW-0175">Coiled coil</keyword>
<evidence type="ECO:0000313" key="2">
    <source>
        <dbReference type="EMBL" id="TNV83737.1"/>
    </source>
</evidence>
<proteinExistence type="predicted"/>
<dbReference type="SUPFAM" id="SSF46689">
    <property type="entry name" value="Homeodomain-like"/>
    <property type="match status" value="1"/>
</dbReference>
<evidence type="ECO:0000313" key="3">
    <source>
        <dbReference type="Proteomes" id="UP000785679"/>
    </source>
</evidence>
<dbReference type="EMBL" id="RRYP01003521">
    <property type="protein sequence ID" value="TNV83737.1"/>
    <property type="molecule type" value="Genomic_DNA"/>
</dbReference>